<evidence type="ECO:0000313" key="3">
    <source>
        <dbReference type="Proteomes" id="UP001597601"/>
    </source>
</evidence>
<feature type="domain" description="DUF5672" evidence="1">
    <location>
        <begin position="58"/>
        <end position="248"/>
    </location>
</feature>
<proteinExistence type="predicted"/>
<protein>
    <submittedName>
        <fullName evidence="2">DUF5672 family protein</fullName>
    </submittedName>
</protein>
<dbReference type="InterPro" id="IPR043729">
    <property type="entry name" value="DUF5672"/>
</dbReference>
<name>A0ABW5XLU0_9SPHI</name>
<evidence type="ECO:0000313" key="2">
    <source>
        <dbReference type="EMBL" id="MFD2863628.1"/>
    </source>
</evidence>
<organism evidence="2 3">
    <name type="scientific">Mucilaginibacter antarcticus</name>
    <dbReference type="NCBI Taxonomy" id="1855725"/>
    <lineage>
        <taxon>Bacteria</taxon>
        <taxon>Pseudomonadati</taxon>
        <taxon>Bacteroidota</taxon>
        <taxon>Sphingobacteriia</taxon>
        <taxon>Sphingobacteriales</taxon>
        <taxon>Sphingobacteriaceae</taxon>
        <taxon>Mucilaginibacter</taxon>
    </lineage>
</organism>
<dbReference type="EMBL" id="JBHUON010000002">
    <property type="protein sequence ID" value="MFD2863628.1"/>
    <property type="molecule type" value="Genomic_DNA"/>
</dbReference>
<dbReference type="RefSeq" id="WP_377123334.1">
    <property type="nucleotide sequence ID" value="NZ_JBHUHN010000001.1"/>
</dbReference>
<dbReference type="Pfam" id="PF18922">
    <property type="entry name" value="DUF5672"/>
    <property type="match status" value="1"/>
</dbReference>
<gene>
    <name evidence="2" type="ORF">ACFSYC_02915</name>
</gene>
<evidence type="ECO:0000259" key="1">
    <source>
        <dbReference type="Pfam" id="PF18922"/>
    </source>
</evidence>
<reference evidence="3" key="1">
    <citation type="journal article" date="2019" name="Int. J. Syst. Evol. Microbiol.">
        <title>The Global Catalogue of Microorganisms (GCM) 10K type strain sequencing project: providing services to taxonomists for standard genome sequencing and annotation.</title>
        <authorList>
            <consortium name="The Broad Institute Genomics Platform"/>
            <consortium name="The Broad Institute Genome Sequencing Center for Infectious Disease"/>
            <person name="Wu L."/>
            <person name="Ma J."/>
        </authorList>
    </citation>
    <scope>NUCLEOTIDE SEQUENCE [LARGE SCALE GENOMIC DNA]</scope>
    <source>
        <strain evidence="3">KCTC 52232</strain>
    </source>
</reference>
<comment type="caution">
    <text evidence="2">The sequence shown here is derived from an EMBL/GenBank/DDBJ whole genome shotgun (WGS) entry which is preliminary data.</text>
</comment>
<sequence length="271" mass="31934">MSNNEVAVIIPFYKTELTKHEKIALTQCGKVLSNYPIIAVSPHTLSLPKLDDIIAFAQAVTFDNKYFESIAGYNNLMMSSDFYHKFLDFKYILIYQADCFVFKDELTFWCKQGFDYIGSPWIKKSYHKNQVERALRNFKDYMLEYFSNTDNNRPNQYQLNNKVGNGGFSLRRVKAFYDICISMQPVINLYLANPNNYYNEDVFWSIEVNRERRILSIPPLEVGLRFAFEVPPFKFAELNANNLPFGCHDWDNYLDFWRPFIVQQGYSLEMS</sequence>
<keyword evidence="3" id="KW-1185">Reference proteome</keyword>
<accession>A0ABW5XLU0</accession>
<dbReference type="Proteomes" id="UP001597601">
    <property type="component" value="Unassembled WGS sequence"/>
</dbReference>